<keyword evidence="2" id="KW-0004">4Fe-4S</keyword>
<dbReference type="GO" id="GO:0051539">
    <property type="term" value="F:4 iron, 4 sulfur cluster binding"/>
    <property type="evidence" value="ECO:0007669"/>
    <property type="project" value="UniProtKB-KW"/>
</dbReference>
<name>A0A5D8QCB2_9THEO</name>
<comment type="cofactor">
    <cofactor evidence="1">
        <name>[4Fe-4S] cluster</name>
        <dbReference type="ChEBI" id="CHEBI:49883"/>
    </cofactor>
</comment>
<dbReference type="InterPro" id="IPR023885">
    <property type="entry name" value="4Fe4S-binding_SPASM_dom"/>
</dbReference>
<evidence type="ECO:0000256" key="4">
    <source>
        <dbReference type="ARBA" id="ARBA00022723"/>
    </source>
</evidence>
<dbReference type="InterPro" id="IPR058240">
    <property type="entry name" value="rSAM_sf"/>
</dbReference>
<keyword evidence="6" id="KW-0411">Iron-sulfur</keyword>
<dbReference type="CDD" id="cd21109">
    <property type="entry name" value="SPASM"/>
    <property type="match status" value="1"/>
</dbReference>
<dbReference type="CDD" id="cd01335">
    <property type="entry name" value="Radical_SAM"/>
    <property type="match status" value="1"/>
</dbReference>
<dbReference type="InterPro" id="IPR013785">
    <property type="entry name" value="Aldolase_TIM"/>
</dbReference>
<dbReference type="Pfam" id="PF13186">
    <property type="entry name" value="SPASM"/>
    <property type="match status" value="1"/>
</dbReference>
<dbReference type="AlphaFoldDB" id="A0A5D8QCB2"/>
<dbReference type="PANTHER" id="PTHR11228:SF34">
    <property type="entry name" value="TUNGSTEN-CONTAINING ALDEHYDE FERREDOXIN OXIDOREDUCTASE COFACTOR MODIFYING PROTEIN"/>
    <property type="match status" value="1"/>
</dbReference>
<evidence type="ECO:0000256" key="5">
    <source>
        <dbReference type="ARBA" id="ARBA00023004"/>
    </source>
</evidence>
<evidence type="ECO:0000259" key="7">
    <source>
        <dbReference type="PROSITE" id="PS51918"/>
    </source>
</evidence>
<sequence>MIQIYNSLSQVPVFPKAINLELTNYCNLNCIMCTNGKDNFRGKGYMSNETINKILDEVIENKHMLINGVDICGVGEPLLHPEAINVINKLKFYNIRTMINTNGVLLDKEVAADLLESRIDKIMISLDAANRESYKKIKGIDVFEKVIDNITNLLILKNRKSYRTIIQINMLNMGENFSEIKDALLYWAEYLGENDVIYSRQVKTLAGEVKDLRSSTDITRNDLKSFKKALENEGINTEKLVVEDWEQIIEVIKNYGKLPCRHLWNYTMIFYNGDVTICCIDFNGKIVIDNVNNSSIKKIWNSEKYNNFRKIFISKDYEKIDLCSKCNEWYKCW</sequence>
<evidence type="ECO:0000256" key="2">
    <source>
        <dbReference type="ARBA" id="ARBA00022485"/>
    </source>
</evidence>
<dbReference type="Pfam" id="PF04055">
    <property type="entry name" value="Radical_SAM"/>
    <property type="match status" value="1"/>
</dbReference>
<comment type="caution">
    <text evidence="8">The sequence shown here is derived from an EMBL/GenBank/DDBJ whole genome shotgun (WGS) entry which is preliminary data.</text>
</comment>
<dbReference type="GO" id="GO:0003824">
    <property type="term" value="F:catalytic activity"/>
    <property type="evidence" value="ECO:0007669"/>
    <property type="project" value="InterPro"/>
</dbReference>
<dbReference type="InterPro" id="IPR050377">
    <property type="entry name" value="Radical_SAM_PqqE_MftC-like"/>
</dbReference>
<keyword evidence="5" id="KW-0408">Iron</keyword>
<proteinExistence type="predicted"/>
<evidence type="ECO:0000256" key="6">
    <source>
        <dbReference type="ARBA" id="ARBA00023014"/>
    </source>
</evidence>
<dbReference type="PROSITE" id="PS51918">
    <property type="entry name" value="RADICAL_SAM"/>
    <property type="match status" value="1"/>
</dbReference>
<feature type="domain" description="Radical SAM core" evidence="7">
    <location>
        <begin position="12"/>
        <end position="258"/>
    </location>
</feature>
<dbReference type="PROSITE" id="PS01305">
    <property type="entry name" value="MOAA_NIFB_PQQE"/>
    <property type="match status" value="1"/>
</dbReference>
<evidence type="ECO:0000313" key="9">
    <source>
        <dbReference type="Proteomes" id="UP000322976"/>
    </source>
</evidence>
<dbReference type="Gene3D" id="3.20.20.70">
    <property type="entry name" value="Aldolase class I"/>
    <property type="match status" value="1"/>
</dbReference>
<keyword evidence="9" id="KW-1185">Reference proteome</keyword>
<dbReference type="SFLD" id="SFLDG01387">
    <property type="entry name" value="BtrN-like_SPASM_domain_contain"/>
    <property type="match status" value="1"/>
</dbReference>
<dbReference type="RefSeq" id="WP_149545198.1">
    <property type="nucleotide sequence ID" value="NZ_VTPS01000008.1"/>
</dbReference>
<evidence type="ECO:0000256" key="1">
    <source>
        <dbReference type="ARBA" id="ARBA00001966"/>
    </source>
</evidence>
<gene>
    <name evidence="8" type="ORF">FWJ32_06735</name>
</gene>
<organism evidence="8 9">
    <name type="scientific">Calorimonas adulescens</name>
    <dbReference type="NCBI Taxonomy" id="2606906"/>
    <lineage>
        <taxon>Bacteria</taxon>
        <taxon>Bacillati</taxon>
        <taxon>Bacillota</taxon>
        <taxon>Clostridia</taxon>
        <taxon>Thermoanaerobacterales</taxon>
        <taxon>Thermoanaerobacteraceae</taxon>
        <taxon>Calorimonas</taxon>
    </lineage>
</organism>
<dbReference type="SUPFAM" id="SSF102114">
    <property type="entry name" value="Radical SAM enzymes"/>
    <property type="match status" value="1"/>
</dbReference>
<keyword evidence="3" id="KW-0949">S-adenosyl-L-methionine</keyword>
<dbReference type="Proteomes" id="UP000322976">
    <property type="component" value="Unassembled WGS sequence"/>
</dbReference>
<keyword evidence="4" id="KW-0479">Metal-binding</keyword>
<dbReference type="InterPro" id="IPR007197">
    <property type="entry name" value="rSAM"/>
</dbReference>
<evidence type="ECO:0000313" key="8">
    <source>
        <dbReference type="EMBL" id="TZE82181.1"/>
    </source>
</evidence>
<dbReference type="EMBL" id="VTPS01000008">
    <property type="protein sequence ID" value="TZE82181.1"/>
    <property type="molecule type" value="Genomic_DNA"/>
</dbReference>
<dbReference type="GO" id="GO:0046872">
    <property type="term" value="F:metal ion binding"/>
    <property type="evidence" value="ECO:0007669"/>
    <property type="project" value="UniProtKB-KW"/>
</dbReference>
<accession>A0A5D8QCB2</accession>
<dbReference type="SFLD" id="SFLDG01067">
    <property type="entry name" value="SPASM/twitch_domain_containing"/>
    <property type="match status" value="1"/>
</dbReference>
<dbReference type="InterPro" id="IPR034391">
    <property type="entry name" value="AdoMet-like_SPASM_containing"/>
</dbReference>
<reference evidence="8 9" key="1">
    <citation type="submission" date="2019-08" db="EMBL/GenBank/DDBJ databases">
        <title>Calorimonas adulescens gen. nov., sp. nov., an anaerobic thermophilic bacterium from Sakhalin hot spring.</title>
        <authorList>
            <person name="Khomyakova M.A."/>
            <person name="Merkel A.Y."/>
            <person name="Novikov A."/>
            <person name="Bonch-Osmolovskaya E.A."/>
            <person name="Slobodkin A.I."/>
        </authorList>
    </citation>
    <scope>NUCLEOTIDE SEQUENCE [LARGE SCALE GENOMIC DNA]</scope>
    <source>
        <strain evidence="8 9">A05MB</strain>
    </source>
</reference>
<evidence type="ECO:0000256" key="3">
    <source>
        <dbReference type="ARBA" id="ARBA00022691"/>
    </source>
</evidence>
<dbReference type="InterPro" id="IPR000385">
    <property type="entry name" value="MoaA_NifB_PqqE_Fe-S-bd_CS"/>
</dbReference>
<dbReference type="SFLD" id="SFLDS00029">
    <property type="entry name" value="Radical_SAM"/>
    <property type="match status" value="1"/>
</dbReference>
<protein>
    <submittedName>
        <fullName evidence="8">Radical SAM protein</fullName>
    </submittedName>
</protein>
<dbReference type="PANTHER" id="PTHR11228">
    <property type="entry name" value="RADICAL SAM DOMAIN PROTEIN"/>
    <property type="match status" value="1"/>
</dbReference>